<dbReference type="AlphaFoldDB" id="X1JTI0"/>
<sequence>FSWVLTHAIASGFNNNAGKISFGNPVTFEIKRKIDFL</sequence>
<evidence type="ECO:0000313" key="1">
    <source>
        <dbReference type="EMBL" id="GAH84725.1"/>
    </source>
</evidence>
<dbReference type="EMBL" id="BARU01041090">
    <property type="protein sequence ID" value="GAH84725.1"/>
    <property type="molecule type" value="Genomic_DNA"/>
</dbReference>
<organism evidence="1">
    <name type="scientific">marine sediment metagenome</name>
    <dbReference type="NCBI Taxonomy" id="412755"/>
    <lineage>
        <taxon>unclassified sequences</taxon>
        <taxon>metagenomes</taxon>
        <taxon>ecological metagenomes</taxon>
    </lineage>
</organism>
<feature type="non-terminal residue" evidence="1">
    <location>
        <position position="1"/>
    </location>
</feature>
<protein>
    <submittedName>
        <fullName evidence="1">Uncharacterized protein</fullName>
    </submittedName>
</protein>
<accession>X1JTI0</accession>
<comment type="caution">
    <text evidence="1">The sequence shown here is derived from an EMBL/GenBank/DDBJ whole genome shotgun (WGS) entry which is preliminary data.</text>
</comment>
<gene>
    <name evidence="1" type="ORF">S03H2_63416</name>
</gene>
<proteinExistence type="predicted"/>
<name>X1JTI0_9ZZZZ</name>
<reference evidence="1" key="1">
    <citation type="journal article" date="2014" name="Front. Microbiol.">
        <title>High frequency of phylogenetically diverse reductive dehalogenase-homologous genes in deep subseafloor sedimentary metagenomes.</title>
        <authorList>
            <person name="Kawai M."/>
            <person name="Futagami T."/>
            <person name="Toyoda A."/>
            <person name="Takaki Y."/>
            <person name="Nishi S."/>
            <person name="Hori S."/>
            <person name="Arai W."/>
            <person name="Tsubouchi T."/>
            <person name="Morono Y."/>
            <person name="Uchiyama I."/>
            <person name="Ito T."/>
            <person name="Fujiyama A."/>
            <person name="Inagaki F."/>
            <person name="Takami H."/>
        </authorList>
    </citation>
    <scope>NUCLEOTIDE SEQUENCE</scope>
    <source>
        <strain evidence="1">Expedition CK06-06</strain>
    </source>
</reference>